<dbReference type="SMART" id="SM00184">
    <property type="entry name" value="RING"/>
    <property type="match status" value="1"/>
</dbReference>
<dbReference type="GO" id="GO:0035102">
    <property type="term" value="C:PRC1 complex"/>
    <property type="evidence" value="ECO:0007669"/>
    <property type="project" value="TreeGrafter"/>
</dbReference>
<evidence type="ECO:0000256" key="1">
    <source>
        <dbReference type="ARBA" id="ARBA00004123"/>
    </source>
</evidence>
<dbReference type="SUPFAM" id="SSF57850">
    <property type="entry name" value="RING/U-box"/>
    <property type="match status" value="1"/>
</dbReference>
<dbReference type="Gene3D" id="3.30.40.10">
    <property type="entry name" value="Zinc/RING finger domain, C3HC4 (zinc finger)"/>
    <property type="match status" value="1"/>
</dbReference>
<dbReference type="GO" id="GO:0000122">
    <property type="term" value="P:negative regulation of transcription by RNA polymerase II"/>
    <property type="evidence" value="ECO:0007669"/>
    <property type="project" value="TreeGrafter"/>
</dbReference>
<dbReference type="InterPro" id="IPR017907">
    <property type="entry name" value="Znf_RING_CS"/>
</dbReference>
<evidence type="ECO:0000256" key="3">
    <source>
        <dbReference type="ARBA" id="ARBA00022771"/>
    </source>
</evidence>
<comment type="caution">
    <text evidence="9">The sequence shown here is derived from an EMBL/GenBank/DDBJ whole genome shotgun (WGS) entry which is preliminary data.</text>
</comment>
<dbReference type="Proteomes" id="UP000663829">
    <property type="component" value="Unassembled WGS sequence"/>
</dbReference>
<dbReference type="PROSITE" id="PS50089">
    <property type="entry name" value="ZF_RING_2"/>
    <property type="match status" value="1"/>
</dbReference>
<feature type="region of interest" description="Disordered" evidence="7">
    <location>
        <begin position="1022"/>
        <end position="1115"/>
    </location>
</feature>
<name>A0A814PH30_9BILA</name>
<evidence type="ECO:0000313" key="11">
    <source>
        <dbReference type="Proteomes" id="UP000663829"/>
    </source>
</evidence>
<dbReference type="GO" id="GO:0008270">
    <property type="term" value="F:zinc ion binding"/>
    <property type="evidence" value="ECO:0007669"/>
    <property type="project" value="UniProtKB-KW"/>
</dbReference>
<feature type="compositionally biased region" description="Polar residues" evidence="7">
    <location>
        <begin position="552"/>
        <end position="561"/>
    </location>
</feature>
<dbReference type="InterPro" id="IPR032443">
    <property type="entry name" value="RAWUL"/>
</dbReference>
<keyword evidence="11" id="KW-1185">Reference proteome</keyword>
<reference evidence="9" key="1">
    <citation type="submission" date="2021-02" db="EMBL/GenBank/DDBJ databases">
        <authorList>
            <person name="Nowell W R."/>
        </authorList>
    </citation>
    <scope>NUCLEOTIDE SEQUENCE</scope>
</reference>
<protein>
    <recommendedName>
        <fullName evidence="8">RING-type domain-containing protein</fullName>
    </recommendedName>
</protein>
<feature type="region of interest" description="Disordered" evidence="7">
    <location>
        <begin position="552"/>
        <end position="577"/>
    </location>
</feature>
<keyword evidence="4" id="KW-0862">Zinc</keyword>
<evidence type="ECO:0000313" key="9">
    <source>
        <dbReference type="EMBL" id="CAF1103894.1"/>
    </source>
</evidence>
<dbReference type="EMBL" id="CAJNOQ010005580">
    <property type="protein sequence ID" value="CAF1103894.1"/>
    <property type="molecule type" value="Genomic_DNA"/>
</dbReference>
<evidence type="ECO:0000256" key="5">
    <source>
        <dbReference type="ARBA" id="ARBA00023242"/>
    </source>
</evidence>
<gene>
    <name evidence="9" type="ORF">GPM918_LOCUS18887</name>
    <name evidence="10" type="ORF">SRO942_LOCUS18885</name>
</gene>
<dbReference type="InterPro" id="IPR018957">
    <property type="entry name" value="Znf_C3HC4_RING-type"/>
</dbReference>
<feature type="compositionally biased region" description="Polar residues" evidence="7">
    <location>
        <begin position="1099"/>
        <end position="1115"/>
    </location>
</feature>
<feature type="compositionally biased region" description="Basic residues" evidence="7">
    <location>
        <begin position="1072"/>
        <end position="1084"/>
    </location>
</feature>
<dbReference type="Gene3D" id="3.10.20.90">
    <property type="entry name" value="Phosphatidylinositol 3-kinase Catalytic Subunit, Chain A, domain 1"/>
    <property type="match status" value="1"/>
</dbReference>
<evidence type="ECO:0000259" key="8">
    <source>
        <dbReference type="PROSITE" id="PS50089"/>
    </source>
</evidence>
<evidence type="ECO:0000313" key="10">
    <source>
        <dbReference type="EMBL" id="CAF3868657.1"/>
    </source>
</evidence>
<organism evidence="9 11">
    <name type="scientific">Didymodactylos carnosus</name>
    <dbReference type="NCBI Taxonomy" id="1234261"/>
    <lineage>
        <taxon>Eukaryota</taxon>
        <taxon>Metazoa</taxon>
        <taxon>Spiralia</taxon>
        <taxon>Gnathifera</taxon>
        <taxon>Rotifera</taxon>
        <taxon>Eurotatoria</taxon>
        <taxon>Bdelloidea</taxon>
        <taxon>Philodinida</taxon>
        <taxon>Philodinidae</taxon>
        <taxon>Didymodactylos</taxon>
    </lineage>
</organism>
<dbReference type="FunFam" id="3.30.40.10:FF:000033">
    <property type="entry name" value="Polycomb group RING finger protein 3"/>
    <property type="match status" value="1"/>
</dbReference>
<accession>A0A814PH30</accession>
<dbReference type="OrthoDB" id="1305878at2759"/>
<dbReference type="InterPro" id="IPR001841">
    <property type="entry name" value="Znf_RING"/>
</dbReference>
<comment type="subcellular location">
    <subcellularLocation>
        <location evidence="1">Nucleus</location>
    </subcellularLocation>
</comment>
<dbReference type="AlphaFoldDB" id="A0A814PH30"/>
<proteinExistence type="predicted"/>
<evidence type="ECO:0000256" key="4">
    <source>
        <dbReference type="ARBA" id="ARBA00022833"/>
    </source>
</evidence>
<dbReference type="Proteomes" id="UP000681722">
    <property type="component" value="Unassembled WGS sequence"/>
</dbReference>
<dbReference type="InterPro" id="IPR013083">
    <property type="entry name" value="Znf_RING/FYVE/PHD"/>
</dbReference>
<feature type="compositionally biased region" description="Polar residues" evidence="7">
    <location>
        <begin position="568"/>
        <end position="577"/>
    </location>
</feature>
<feature type="compositionally biased region" description="Low complexity" evidence="7">
    <location>
        <begin position="1031"/>
        <end position="1065"/>
    </location>
</feature>
<feature type="domain" description="RING-type" evidence="8">
    <location>
        <begin position="31"/>
        <end position="72"/>
    </location>
</feature>
<dbReference type="Pfam" id="PF00097">
    <property type="entry name" value="zf-C3HC4"/>
    <property type="match status" value="1"/>
</dbReference>
<feature type="compositionally biased region" description="Polar residues" evidence="7">
    <location>
        <begin position="976"/>
        <end position="995"/>
    </location>
</feature>
<feature type="region of interest" description="Disordered" evidence="7">
    <location>
        <begin position="974"/>
        <end position="995"/>
    </location>
</feature>
<dbReference type="Pfam" id="PF16207">
    <property type="entry name" value="RAWUL"/>
    <property type="match status" value="1"/>
</dbReference>
<evidence type="ECO:0000256" key="2">
    <source>
        <dbReference type="ARBA" id="ARBA00022723"/>
    </source>
</evidence>
<dbReference type="GO" id="GO:1990841">
    <property type="term" value="F:promoter-specific chromatin binding"/>
    <property type="evidence" value="ECO:0007669"/>
    <property type="project" value="TreeGrafter"/>
</dbReference>
<dbReference type="PANTHER" id="PTHR10825">
    <property type="entry name" value="RING FINGER DOMAIN-CONTAINING, POLYCOMB GROUP COMPONENT"/>
    <property type="match status" value="1"/>
</dbReference>
<evidence type="ECO:0000256" key="7">
    <source>
        <dbReference type="SAM" id="MobiDB-lite"/>
    </source>
</evidence>
<keyword evidence="5" id="KW-0539">Nucleus</keyword>
<evidence type="ECO:0000256" key="6">
    <source>
        <dbReference type="PROSITE-ProRule" id="PRU00175"/>
    </source>
</evidence>
<feature type="compositionally biased region" description="Low complexity" evidence="7">
    <location>
        <begin position="1085"/>
        <end position="1097"/>
    </location>
</feature>
<sequence length="1115" mass="125711">MIPFYPCYKIHSGRMSKQTININLLNEHFVCKLCNGYLIDACTISECLHSFCRTCIVNYFKDDENKTCPICNCISHPAKPLLSLKKDRNLQYLVYKIIPNLFKNEMFKRRQFYSQNNLTTTTQLTSCFPEEELGELSETVLKTDDTTDLMNVLIEYNEKGKLLNDADLLIDDNKQQSELTSIKAELHQLGEFNKTIDKSLHHHYLQCPSNLPIGILKKFLKKSLYLPDRTFHLTIDIMYDELPIKDHFTLNDIANIYGWRRKKTSQFHLFYRIRKINRDDILEEIDDETVFTNDKQPLEEPIEEIPSSLSPKINSIIKNTNEEQVEQPVLQTGLATENLPTTFMVKSPCKINPFSTPVKKKYNRSIKRISSEQKRQQLSMKPITQPLIMPRGATLLKLPASMILKSRSNIYNLATLENKIETKLDNEHKSTAAIKTYYSHTSNDSLTPTSFNGLSSFLPVTPLSNSYCISPNKTLLQKPEQQQLQLFENEIIPLKEHNAIMLRCNTVTPSAIATPINYTLNSSKATVLDLSKHNIDNNGYDMKTNSQTIKRSIVDESSSDQNEAKKQNLGSSRNEKQQTVVNMKNMETTSMNNESAVSSNSEIKSNDIGEQYLKNTNFDYSINKSDVSSVDFVEATPDQSIDNAYCSIVSDFIISKSINMDKEEMSSSINERLNDNSQSRNTHSYSDVIKEANKVLTDNPIFTSTVSINNKNSENVKISNIGRSIVKLVKPIATVSPLNSTMNNAIEQKPKNMTMSIDNLPKQISNETVSANHEIDQEATNIVPPIKKRRTSKLLQMDDKAVRSAQICEVNLKDEPIDGKAIEQTSLLFNKNEEYVKKQDIGDMGKKEDKKQETLTKDGSIKRTHKTTSLAKKDKTKKLSKNISHINVETKSNVIKKTVSSHSNLPNTFLPSNTHASNPQHQQQLFQQHAAFFNLFNYPYLIDPSTAMIMNACDPRYFSSSNSWPPPFDLTHLSRMHSSTKNGSSDQTSKTPHDLNSVSLKDFIENKSNVAINGVSGDSVTPLHPFHNSDQLTLSTDSPTPLSTQDNLLSLTRTSSSNSFHSSSRGENIRSKQNHSSKSSHHSSRSSALTLPSSCSANVLVSPSPSLTTVNGTSS</sequence>
<dbReference type="EMBL" id="CAJOBC010005581">
    <property type="protein sequence ID" value="CAF3868657.1"/>
    <property type="molecule type" value="Genomic_DNA"/>
</dbReference>
<dbReference type="PANTHER" id="PTHR10825:SF29">
    <property type="entry name" value="POLYCOMB GROUP RING FINGER PROTEIN 1"/>
    <property type="match status" value="1"/>
</dbReference>
<dbReference type="PROSITE" id="PS00518">
    <property type="entry name" value="ZF_RING_1"/>
    <property type="match status" value="1"/>
</dbReference>
<keyword evidence="2" id="KW-0479">Metal-binding</keyword>
<keyword evidence="3 6" id="KW-0863">Zinc-finger</keyword>